<evidence type="ECO:0000259" key="3">
    <source>
        <dbReference type="PROSITE" id="PS00125"/>
    </source>
</evidence>
<dbReference type="PROSITE" id="PS00125">
    <property type="entry name" value="SER_THR_PHOSPHATASE"/>
    <property type="match status" value="1"/>
</dbReference>
<dbReference type="SMART" id="SM00156">
    <property type="entry name" value="PP2Ac"/>
    <property type="match status" value="1"/>
</dbReference>
<evidence type="ECO:0000313" key="4">
    <source>
        <dbReference type="EMBL" id="EST49169.1"/>
    </source>
</evidence>
<dbReference type="PANTHER" id="PTHR11668:SF514">
    <property type="entry name" value="SERINE_THREONINE-PROTEIN PHOSPHATASE"/>
    <property type="match status" value="1"/>
</dbReference>
<dbReference type="Gene3D" id="3.60.21.10">
    <property type="match status" value="1"/>
</dbReference>
<feature type="domain" description="Serine/threonine specific protein phosphatases" evidence="3">
    <location>
        <begin position="162"/>
        <end position="167"/>
    </location>
</feature>
<comment type="catalytic activity">
    <reaction evidence="1">
        <text>O-phospho-L-threonyl-[protein] + H2O = L-threonyl-[protein] + phosphate</text>
        <dbReference type="Rhea" id="RHEA:47004"/>
        <dbReference type="Rhea" id="RHEA-COMP:11060"/>
        <dbReference type="Rhea" id="RHEA-COMP:11605"/>
        <dbReference type="ChEBI" id="CHEBI:15377"/>
        <dbReference type="ChEBI" id="CHEBI:30013"/>
        <dbReference type="ChEBI" id="CHEBI:43474"/>
        <dbReference type="ChEBI" id="CHEBI:61977"/>
        <dbReference type="EC" id="3.1.3.16"/>
    </reaction>
</comment>
<name>V6M6Y8_9EUKA</name>
<dbReference type="GO" id="GO:0005634">
    <property type="term" value="C:nucleus"/>
    <property type="evidence" value="ECO:0007669"/>
    <property type="project" value="TreeGrafter"/>
</dbReference>
<evidence type="ECO:0000313" key="5">
    <source>
        <dbReference type="EMBL" id="KAH0570415.1"/>
    </source>
</evidence>
<evidence type="ECO:0000313" key="6">
    <source>
        <dbReference type="Proteomes" id="UP000018208"/>
    </source>
</evidence>
<proteinExistence type="inferred from homology"/>
<evidence type="ECO:0000256" key="2">
    <source>
        <dbReference type="SAM" id="MobiDB-lite"/>
    </source>
</evidence>
<dbReference type="Pfam" id="PF00149">
    <property type="entry name" value="Metallophos"/>
    <property type="match status" value="1"/>
</dbReference>
<gene>
    <name evidence="4" type="ORF">SS50377_10382</name>
    <name evidence="5" type="ORF">SS50377_26695</name>
</gene>
<dbReference type="SUPFAM" id="SSF56300">
    <property type="entry name" value="Metallo-dependent phosphatases"/>
    <property type="match status" value="1"/>
</dbReference>
<dbReference type="VEuPathDB" id="GiardiaDB:SS50377_26695"/>
<protein>
    <recommendedName>
        <fullName evidence="1">Serine/threonine-protein phosphatase</fullName>
        <ecNumber evidence="1">3.1.3.16</ecNumber>
    </recommendedName>
</protein>
<dbReference type="EMBL" id="KI545953">
    <property type="protein sequence ID" value="EST49169.1"/>
    <property type="molecule type" value="Genomic_DNA"/>
</dbReference>
<dbReference type="InterPro" id="IPR006186">
    <property type="entry name" value="Ser/Thr-sp_prot-phosphatase"/>
</dbReference>
<dbReference type="GO" id="GO:0005737">
    <property type="term" value="C:cytoplasm"/>
    <property type="evidence" value="ECO:0007669"/>
    <property type="project" value="TreeGrafter"/>
</dbReference>
<reference evidence="5" key="2">
    <citation type="submission" date="2020-12" db="EMBL/GenBank/DDBJ databases">
        <title>New Spironucleus salmonicida genome in near-complete chromosomes.</title>
        <authorList>
            <person name="Xu F."/>
            <person name="Kurt Z."/>
            <person name="Jimenez-Gonzalez A."/>
            <person name="Astvaldsson A."/>
            <person name="Andersson J.O."/>
            <person name="Svard S.G."/>
        </authorList>
    </citation>
    <scope>NUCLEOTIDE SEQUENCE</scope>
    <source>
        <strain evidence="5">ATCC 50377</strain>
    </source>
</reference>
<dbReference type="AlphaFoldDB" id="V6M6Y8"/>
<feature type="region of interest" description="Disordered" evidence="2">
    <location>
        <begin position="1"/>
        <end position="21"/>
    </location>
</feature>
<evidence type="ECO:0000256" key="1">
    <source>
        <dbReference type="RuleBase" id="RU004273"/>
    </source>
</evidence>
<dbReference type="PRINTS" id="PR00114">
    <property type="entry name" value="STPHPHTASE"/>
</dbReference>
<dbReference type="InterPro" id="IPR004843">
    <property type="entry name" value="Calcineurin-like_PHP"/>
</dbReference>
<dbReference type="Proteomes" id="UP000018208">
    <property type="component" value="Unassembled WGS sequence"/>
</dbReference>
<dbReference type="EMBL" id="AUWU02000007">
    <property type="protein sequence ID" value="KAH0570415.1"/>
    <property type="molecule type" value="Genomic_DNA"/>
</dbReference>
<comment type="similarity">
    <text evidence="1">Belongs to the PPP phosphatase family.</text>
</comment>
<reference evidence="4 5" key="1">
    <citation type="journal article" date="2014" name="PLoS Genet.">
        <title>The Genome of Spironucleus salmonicida Highlights a Fish Pathogen Adapted to Fluctuating Environments.</title>
        <authorList>
            <person name="Xu F."/>
            <person name="Jerlstrom-Hultqvist J."/>
            <person name="Einarsson E."/>
            <person name="Astvaldsson A."/>
            <person name="Svard S.G."/>
            <person name="Andersson J.O."/>
        </authorList>
    </citation>
    <scope>NUCLEOTIDE SEQUENCE</scope>
    <source>
        <strain evidence="5">ATCC 50377</strain>
    </source>
</reference>
<organism evidence="4">
    <name type="scientific">Spironucleus salmonicida</name>
    <dbReference type="NCBI Taxonomy" id="348837"/>
    <lineage>
        <taxon>Eukaryota</taxon>
        <taxon>Metamonada</taxon>
        <taxon>Diplomonadida</taxon>
        <taxon>Hexamitidae</taxon>
        <taxon>Hexamitinae</taxon>
        <taxon>Spironucleus</taxon>
    </lineage>
</organism>
<dbReference type="InterPro" id="IPR029052">
    <property type="entry name" value="Metallo-depent_PP-like"/>
</dbReference>
<keyword evidence="1" id="KW-0378">Hydrolase</keyword>
<dbReference type="GO" id="GO:0004722">
    <property type="term" value="F:protein serine/threonine phosphatase activity"/>
    <property type="evidence" value="ECO:0007669"/>
    <property type="project" value="UniProtKB-EC"/>
</dbReference>
<sequence>MKKLSKISDTPLPPPCSPPTQDEINLVLKQIPSNIVQHTGEQIQKSNVHSLDYHLAYTRQFILDLLNVSIKILSQEPNIVLLTAPNTTDSHSSPKELKITSPNIGVIGDLHGTFFSLQQALELKSDQYVFTGDYVDRGANSVEIIVTLLCLRLQDPLKYTLLRGNHETESISQSYSFYAEIFMKYEKPLEIFKEFVKLFQALPICAKIDTTLCLHGGISTQSLHKMNCLNRFKEPTTGSALANILWSDPVDHGTFTQNFQRGIGLLYGPGLVNPFCQSSNLDFIVRSHTCVDGIEIIGKVITVFSVAKYSEGNHGAYLQLCSNNEKSVVYYHKFLSEDKDAIDAQFFQSPPDIQHLNEKQLICAILCNLVETDYAFPDGQISALKALNGTVQLPKMSENRLGKLVMELEALCEEKEVSTLAAFGCFEEDVIAEILLVGELTLKERGFTVSEGVFQRCFTVEELEKIVQKVCFQGKIAKNKGKKIQK</sequence>
<dbReference type="InterPro" id="IPR050341">
    <property type="entry name" value="PP1_catalytic_subunit"/>
</dbReference>
<accession>V6M6Y8</accession>
<dbReference type="EC" id="3.1.3.16" evidence="1"/>
<dbReference type="PANTHER" id="PTHR11668">
    <property type="entry name" value="SERINE/THREONINE PROTEIN PHOSPHATASE"/>
    <property type="match status" value="1"/>
</dbReference>
<keyword evidence="6" id="KW-1185">Reference proteome</keyword>